<dbReference type="Gene3D" id="3.40.30.10">
    <property type="entry name" value="Glutaredoxin"/>
    <property type="match status" value="1"/>
</dbReference>
<dbReference type="Pfam" id="PF00462">
    <property type="entry name" value="Glutaredoxin"/>
    <property type="match status" value="1"/>
</dbReference>
<name>A0A1I1ZXR1_9BACI</name>
<protein>
    <submittedName>
        <fullName evidence="2">Thioredoxin reductase (NADPH)</fullName>
    </submittedName>
</protein>
<dbReference type="AlphaFoldDB" id="A0A1I1ZXR1"/>
<evidence type="ECO:0000313" key="3">
    <source>
        <dbReference type="Proteomes" id="UP000199474"/>
    </source>
</evidence>
<evidence type="ECO:0000313" key="2">
    <source>
        <dbReference type="EMBL" id="SFE35270.1"/>
    </source>
</evidence>
<dbReference type="EMBL" id="FOMR01000013">
    <property type="protein sequence ID" value="SFE35270.1"/>
    <property type="molecule type" value="Genomic_DNA"/>
</dbReference>
<evidence type="ECO:0000259" key="1">
    <source>
        <dbReference type="Pfam" id="PF00462"/>
    </source>
</evidence>
<organism evidence="2 3">
    <name type="scientific">Lentibacillus persicus</name>
    <dbReference type="NCBI Taxonomy" id="640948"/>
    <lineage>
        <taxon>Bacteria</taxon>
        <taxon>Bacillati</taxon>
        <taxon>Bacillota</taxon>
        <taxon>Bacilli</taxon>
        <taxon>Bacillales</taxon>
        <taxon>Bacillaceae</taxon>
        <taxon>Lentibacillus</taxon>
    </lineage>
</organism>
<gene>
    <name evidence="2" type="ORF">SAMN05216238_11371</name>
</gene>
<dbReference type="SUPFAM" id="SSF52833">
    <property type="entry name" value="Thioredoxin-like"/>
    <property type="match status" value="1"/>
</dbReference>
<proteinExistence type="predicted"/>
<sequence>MSNQEVIVYTSENNDQCEKLLGRLNQWEIDYKQRNVTKNKDYLEELQEEGIYGTPATFIDKKVVLGNQQNKIKHALGMINNYQSHSE</sequence>
<keyword evidence="3" id="KW-1185">Reference proteome</keyword>
<dbReference type="Proteomes" id="UP000199474">
    <property type="component" value="Unassembled WGS sequence"/>
</dbReference>
<accession>A0A1I1ZXR1</accession>
<dbReference type="InterPro" id="IPR036249">
    <property type="entry name" value="Thioredoxin-like_sf"/>
</dbReference>
<dbReference type="PROSITE" id="PS51354">
    <property type="entry name" value="GLUTAREDOXIN_2"/>
    <property type="match status" value="1"/>
</dbReference>
<dbReference type="OrthoDB" id="9795531at2"/>
<dbReference type="InterPro" id="IPR002109">
    <property type="entry name" value="Glutaredoxin"/>
</dbReference>
<dbReference type="RefSeq" id="WP_090087027.1">
    <property type="nucleotide sequence ID" value="NZ_FOMR01000013.1"/>
</dbReference>
<feature type="domain" description="Glutaredoxin" evidence="1">
    <location>
        <begin position="6"/>
        <end position="64"/>
    </location>
</feature>
<dbReference type="STRING" id="640948.SAMN05216238_11371"/>
<reference evidence="3" key="1">
    <citation type="submission" date="2016-10" db="EMBL/GenBank/DDBJ databases">
        <authorList>
            <person name="Varghese N."/>
            <person name="Submissions S."/>
        </authorList>
    </citation>
    <scope>NUCLEOTIDE SEQUENCE [LARGE SCALE GENOMIC DNA]</scope>
    <source>
        <strain evidence="3">DSM 22530</strain>
    </source>
</reference>